<evidence type="ECO:0000313" key="2">
    <source>
        <dbReference type="EMBL" id="NKN32797.1"/>
    </source>
</evidence>
<gene>
    <name evidence="2" type="ORF">HF203_06135</name>
</gene>
<sequence length="248" mass="26268">MSASARATGPAAASRQLANLIGGCWRIPWSGAAFTVGSVRVARSSGLDVTAAIAAAGVAAPVWEERGRGARVARLERAGALIEQRRFEHGFGTYHSGDEPQATLWRAPRRLIDAAWQRVQHVDQRAESRAGVAVDARGVRWLAVPVNAEPLPELARALHVLRRGETLVVALLFDDRHPQGVAVAALWCALARCLPPGVLNVLCGLGLELGVSLVEASGRVARVRPAQRPAAPLQPWPGRSTGPLAVVS</sequence>
<dbReference type="Proteomes" id="UP000740754">
    <property type="component" value="Unassembled WGS sequence"/>
</dbReference>
<dbReference type="Gene3D" id="3.40.605.10">
    <property type="entry name" value="Aldehyde Dehydrogenase, Chain A, domain 1"/>
    <property type="match status" value="1"/>
</dbReference>
<dbReference type="RefSeq" id="WP_168667700.1">
    <property type="nucleotide sequence ID" value="NZ_JAAXKX010000006.1"/>
</dbReference>
<proteinExistence type="predicted"/>
<name>A0ABX1I5E5_9GAMM</name>
<comment type="caution">
    <text evidence="2">The sequence shown here is derived from an EMBL/GenBank/DDBJ whole genome shotgun (WGS) entry which is preliminary data.</text>
</comment>
<keyword evidence="1" id="KW-0560">Oxidoreductase</keyword>
<evidence type="ECO:0000256" key="1">
    <source>
        <dbReference type="ARBA" id="ARBA00023002"/>
    </source>
</evidence>
<protein>
    <recommendedName>
        <fullName evidence="4">Aldehyde dehydrogenase family protein</fullName>
    </recommendedName>
</protein>
<evidence type="ECO:0000313" key="3">
    <source>
        <dbReference type="Proteomes" id="UP000740754"/>
    </source>
</evidence>
<organism evidence="2 3">
    <name type="scientific">Marichromatium bheemlicum</name>
    <dbReference type="NCBI Taxonomy" id="365339"/>
    <lineage>
        <taxon>Bacteria</taxon>
        <taxon>Pseudomonadati</taxon>
        <taxon>Pseudomonadota</taxon>
        <taxon>Gammaproteobacteria</taxon>
        <taxon>Chromatiales</taxon>
        <taxon>Chromatiaceae</taxon>
        <taxon>Marichromatium</taxon>
    </lineage>
</organism>
<keyword evidence="3" id="KW-1185">Reference proteome</keyword>
<evidence type="ECO:0008006" key="4">
    <source>
        <dbReference type="Google" id="ProtNLM"/>
    </source>
</evidence>
<reference evidence="2 3" key="1">
    <citation type="submission" date="2020-04" db="EMBL/GenBank/DDBJ databases">
        <title>Draft Whole-Genome sequence of Marichromatium bheemlicum DSM 18632, type strain.</title>
        <authorList>
            <person name="Kyndt J.A."/>
            <person name="Meyer T.E."/>
        </authorList>
    </citation>
    <scope>NUCLEOTIDE SEQUENCE [LARGE SCALE GENOMIC DNA]</scope>
    <source>
        <strain evidence="2 3">DSM 18632</strain>
    </source>
</reference>
<dbReference type="SUPFAM" id="SSF53720">
    <property type="entry name" value="ALDH-like"/>
    <property type="match status" value="1"/>
</dbReference>
<accession>A0ABX1I5E5</accession>
<dbReference type="EMBL" id="JAAXKX010000006">
    <property type="protein sequence ID" value="NKN32797.1"/>
    <property type="molecule type" value="Genomic_DNA"/>
</dbReference>
<dbReference type="InterPro" id="IPR016161">
    <property type="entry name" value="Ald_DH/histidinol_DH"/>
</dbReference>
<dbReference type="InterPro" id="IPR016162">
    <property type="entry name" value="Ald_DH_N"/>
</dbReference>